<dbReference type="SUPFAM" id="SSF52402">
    <property type="entry name" value="Adenine nucleotide alpha hydrolases-like"/>
    <property type="match status" value="1"/>
</dbReference>
<proteinExistence type="predicted"/>
<comment type="caution">
    <text evidence="1">The sequence shown here is derived from an EMBL/GenBank/DDBJ whole genome shotgun (WGS) entry which is preliminary data.</text>
</comment>
<dbReference type="RefSeq" id="WP_413782303.1">
    <property type="nucleotide sequence ID" value="NZ_JAUOZS010000001.1"/>
</dbReference>
<dbReference type="EMBL" id="JAUOZS010000001">
    <property type="protein sequence ID" value="MDT8903861.1"/>
    <property type="molecule type" value="Genomic_DNA"/>
</dbReference>
<gene>
    <name evidence="1" type="ORF">Q4T40_21735</name>
</gene>
<dbReference type="InterPro" id="IPR020022">
    <property type="entry name" value="N-acetyl_sugar_amidoTrfase"/>
</dbReference>
<dbReference type="NCBIfam" id="TIGR03573">
    <property type="entry name" value="WbuX"/>
    <property type="match status" value="1"/>
</dbReference>
<dbReference type="Gene3D" id="3.40.50.620">
    <property type="entry name" value="HUPs"/>
    <property type="match status" value="1"/>
</dbReference>
<keyword evidence="2" id="KW-1185">Reference proteome</keyword>
<accession>A0ABU3P6R9</accession>
<organism evidence="1 2">
    <name type="scientific">Anaeroselena agilis</name>
    <dbReference type="NCBI Taxonomy" id="3063788"/>
    <lineage>
        <taxon>Bacteria</taxon>
        <taxon>Bacillati</taxon>
        <taxon>Bacillota</taxon>
        <taxon>Negativicutes</taxon>
        <taxon>Acetonemataceae</taxon>
        <taxon>Anaeroselena</taxon>
    </lineage>
</organism>
<protein>
    <submittedName>
        <fullName evidence="1">N-acetyl sugar amidotransferase</fullName>
    </submittedName>
</protein>
<evidence type="ECO:0000313" key="2">
    <source>
        <dbReference type="Proteomes" id="UP001254848"/>
    </source>
</evidence>
<dbReference type="Proteomes" id="UP001254848">
    <property type="component" value="Unassembled WGS sequence"/>
</dbReference>
<reference evidence="1 2" key="1">
    <citation type="submission" date="2023-07" db="EMBL/GenBank/DDBJ databases">
        <title>The novel representative of Negativicutes class, Anaeroselena agilis gen. nov. sp. nov.</title>
        <authorList>
            <person name="Prokofeva M.I."/>
            <person name="Elcheninov A.G."/>
            <person name="Klyukina A."/>
            <person name="Kublanov I.V."/>
            <person name="Frolov E.N."/>
            <person name="Podosokorskaya O.A."/>
        </authorList>
    </citation>
    <scope>NUCLEOTIDE SEQUENCE [LARGE SCALE GENOMIC DNA]</scope>
    <source>
        <strain evidence="1 2">4137-cl</strain>
    </source>
</reference>
<name>A0ABU3P6R9_9FIRM</name>
<sequence>MGYQQCVRCVMDTTDPEIVFDEKGQCNHCKSAERAIAKDIIADPIAKQKALQTIVEKIKKDGQGKEYDCLIGVSGGVDSTYVAYKVKELGLRPLAVHVDNGWNSELSVSNIEKALKTLNIDLYTYVLDWNEFKYLQMAFLRASVPDLEIPTDHAINSVLRSMTTKHNIKYMIFGSNINTESILPRRWSHGHQDWGYIQAINKRFGGKELKSFPHLSFWKKIYYRITNRLEIINLLDYLDYSKSGAIEILQKELNWQYYGGKHYESVYTRFVQGYILPNKFNYDKRKAHLSSLIVSGEISRDEAIQDLEKPIYPPDLLEEDLRFVNSKFGITETEFYRLMELPNKEFEDYPSDERSIKYKLIKSMYEFYKGFFKRT</sequence>
<dbReference type="InterPro" id="IPR014729">
    <property type="entry name" value="Rossmann-like_a/b/a_fold"/>
</dbReference>
<evidence type="ECO:0000313" key="1">
    <source>
        <dbReference type="EMBL" id="MDT8903861.1"/>
    </source>
</evidence>